<dbReference type="Proteomes" id="UP000197208">
    <property type="component" value="Unassembled WGS sequence"/>
</dbReference>
<protein>
    <submittedName>
        <fullName evidence="2">Uncharacterized protein</fullName>
    </submittedName>
</protein>
<dbReference type="OrthoDB" id="53356at2"/>
<dbReference type="EMBL" id="NHMK01000020">
    <property type="protein sequence ID" value="OWL95089.1"/>
    <property type="molecule type" value="Genomic_DNA"/>
</dbReference>
<organism evidence="2 3">
    <name type="scientific">Deinococcus indicus</name>
    <dbReference type="NCBI Taxonomy" id="223556"/>
    <lineage>
        <taxon>Bacteria</taxon>
        <taxon>Thermotogati</taxon>
        <taxon>Deinococcota</taxon>
        <taxon>Deinococci</taxon>
        <taxon>Deinococcales</taxon>
        <taxon>Deinococcaceae</taxon>
        <taxon>Deinococcus</taxon>
    </lineage>
</organism>
<gene>
    <name evidence="2" type="ORF">CBQ26_13640</name>
</gene>
<evidence type="ECO:0000313" key="2">
    <source>
        <dbReference type="EMBL" id="OWL95089.1"/>
    </source>
</evidence>
<dbReference type="AlphaFoldDB" id="A0A246BIJ4"/>
<keyword evidence="3" id="KW-1185">Reference proteome</keyword>
<feature type="region of interest" description="Disordered" evidence="1">
    <location>
        <begin position="180"/>
        <end position="201"/>
    </location>
</feature>
<name>A0A246BIJ4_9DEIO</name>
<dbReference type="RefSeq" id="WP_088249177.1">
    <property type="nucleotide sequence ID" value="NZ_NHMK01000020.1"/>
</dbReference>
<evidence type="ECO:0000313" key="3">
    <source>
        <dbReference type="Proteomes" id="UP000197208"/>
    </source>
</evidence>
<feature type="compositionally biased region" description="Polar residues" evidence="1">
    <location>
        <begin position="183"/>
        <end position="197"/>
    </location>
</feature>
<reference evidence="2 3" key="1">
    <citation type="submission" date="2017-05" db="EMBL/GenBank/DDBJ databases">
        <title>De novo genome assembly of Deniococcus indicus strain DR1.</title>
        <authorList>
            <person name="Chauhan D."/>
            <person name="Yennamalli R.M."/>
            <person name="Priyadarshini R."/>
        </authorList>
    </citation>
    <scope>NUCLEOTIDE SEQUENCE [LARGE SCALE GENOMIC DNA]</scope>
    <source>
        <strain evidence="2 3">DR1</strain>
    </source>
</reference>
<sequence>MEEYRIRVLSPDGTEKHVRELDPPAGTPLFLVGGPRRMEVGPLGDCREATFEGDPLTLGIGPRDTVQVQYRAGAGPWLNRYAGTAVITGSSRSEVGRYKLQGLRYRRLTEVEARTLLPDADLGAQVRRLFTDLIASGQLGGTLQAPTQESVPDLNVTSAAIHGNYWPVAKLIDERLKGRSRQTRTYLNPDGSTQSRDVNPEWGVNADLRPVFGYPAGTLVIDEAAFGVEIDGMDTDSTTLVTDVRVMFTRTMTAQFLLTEVGGQDGEGGTIISTPARSTAPRTIPVPVAPRTFGEAWRTLPLPTAPELFTTLPGDGVSARAFYFTGPVDPLPPVTVTGDPAALWDGTLTGGLTLAPPDGNTVFLYYLTVSIPPGTPVPDGFRLVAPGASLSGLTIRTPAGQMRMGTVSAGAPPMYVFPDVVRSEHLPAIWEDGASVEFVLAPFDRAAPLLVSELSLIGVNRALVEASAFPLARTPTLNPVTARLPGWNHRPAGAAQLTLRGPLGEVIETRALPIELLVYDTDDDGELFTEVRCGQRDEAEALSFTAVISARDQNATTDAVQAST</sequence>
<accession>A0A246BIJ4</accession>
<comment type="caution">
    <text evidence="2">The sequence shown here is derived from an EMBL/GenBank/DDBJ whole genome shotgun (WGS) entry which is preliminary data.</text>
</comment>
<proteinExistence type="predicted"/>
<evidence type="ECO:0000256" key="1">
    <source>
        <dbReference type="SAM" id="MobiDB-lite"/>
    </source>
</evidence>